<dbReference type="InterPro" id="IPR036770">
    <property type="entry name" value="Ankyrin_rpt-contain_sf"/>
</dbReference>
<reference evidence="4" key="2">
    <citation type="submission" date="2023-05" db="EMBL/GenBank/DDBJ databases">
        <authorList>
            <consortium name="Lawrence Berkeley National Laboratory"/>
            <person name="Steindorff A."/>
            <person name="Hensen N."/>
            <person name="Bonometti L."/>
            <person name="Westerberg I."/>
            <person name="Brannstrom I.O."/>
            <person name="Guillou S."/>
            <person name="Cros-Aarteil S."/>
            <person name="Calhoun S."/>
            <person name="Haridas S."/>
            <person name="Kuo A."/>
            <person name="Mondo S."/>
            <person name="Pangilinan J."/>
            <person name="Riley R."/>
            <person name="Labutti K."/>
            <person name="Andreopoulos B."/>
            <person name="Lipzen A."/>
            <person name="Chen C."/>
            <person name="Yanf M."/>
            <person name="Daum C."/>
            <person name="Ng V."/>
            <person name="Clum A."/>
            <person name="Ohm R."/>
            <person name="Martin F."/>
            <person name="Silar P."/>
            <person name="Natvig D."/>
            <person name="Lalanne C."/>
            <person name="Gautier V."/>
            <person name="Ament-Velasquez S.L."/>
            <person name="Kruys A."/>
            <person name="Hutchinson M.I."/>
            <person name="Powell A.J."/>
            <person name="Barry K."/>
            <person name="Miller A.N."/>
            <person name="Grigoriev I.V."/>
            <person name="Debuchy R."/>
            <person name="Gladieux P."/>
            <person name="Thoren M.H."/>
            <person name="Johannesson H."/>
        </authorList>
    </citation>
    <scope>NUCLEOTIDE SEQUENCE</scope>
    <source>
        <strain evidence="4">PSN293</strain>
    </source>
</reference>
<evidence type="ECO:0000313" key="5">
    <source>
        <dbReference type="Proteomes" id="UP001301769"/>
    </source>
</evidence>
<dbReference type="PROSITE" id="PS50297">
    <property type="entry name" value="ANK_REP_REGION"/>
    <property type="match status" value="1"/>
</dbReference>
<reference evidence="4" key="1">
    <citation type="journal article" date="2023" name="Mol. Phylogenet. Evol.">
        <title>Genome-scale phylogeny and comparative genomics of the fungal order Sordariales.</title>
        <authorList>
            <person name="Hensen N."/>
            <person name="Bonometti L."/>
            <person name="Westerberg I."/>
            <person name="Brannstrom I.O."/>
            <person name="Guillou S."/>
            <person name="Cros-Aarteil S."/>
            <person name="Calhoun S."/>
            <person name="Haridas S."/>
            <person name="Kuo A."/>
            <person name="Mondo S."/>
            <person name="Pangilinan J."/>
            <person name="Riley R."/>
            <person name="LaButti K."/>
            <person name="Andreopoulos B."/>
            <person name="Lipzen A."/>
            <person name="Chen C."/>
            <person name="Yan M."/>
            <person name="Daum C."/>
            <person name="Ng V."/>
            <person name="Clum A."/>
            <person name="Steindorff A."/>
            <person name="Ohm R.A."/>
            <person name="Martin F."/>
            <person name="Silar P."/>
            <person name="Natvig D.O."/>
            <person name="Lalanne C."/>
            <person name="Gautier V."/>
            <person name="Ament-Velasquez S.L."/>
            <person name="Kruys A."/>
            <person name="Hutchinson M.I."/>
            <person name="Powell A.J."/>
            <person name="Barry K."/>
            <person name="Miller A.N."/>
            <person name="Grigoriev I.V."/>
            <person name="Debuchy R."/>
            <person name="Gladieux P."/>
            <person name="Hiltunen Thoren M."/>
            <person name="Johannesson H."/>
        </authorList>
    </citation>
    <scope>NUCLEOTIDE SEQUENCE</scope>
    <source>
        <strain evidence="4">PSN293</strain>
    </source>
</reference>
<name>A0AAN6XYK7_9PEZI</name>
<dbReference type="SUPFAM" id="SSF48403">
    <property type="entry name" value="Ankyrin repeat"/>
    <property type="match status" value="1"/>
</dbReference>
<keyword evidence="5" id="KW-1185">Reference proteome</keyword>
<feature type="non-terminal residue" evidence="4">
    <location>
        <position position="1"/>
    </location>
</feature>
<feature type="repeat" description="ANK" evidence="3">
    <location>
        <begin position="403"/>
        <end position="435"/>
    </location>
</feature>
<dbReference type="Gene3D" id="1.25.40.20">
    <property type="entry name" value="Ankyrin repeat-containing domain"/>
    <property type="match status" value="2"/>
</dbReference>
<feature type="non-terminal residue" evidence="4">
    <location>
        <position position="444"/>
    </location>
</feature>
<feature type="repeat" description="ANK" evidence="3">
    <location>
        <begin position="336"/>
        <end position="368"/>
    </location>
</feature>
<organism evidence="4 5">
    <name type="scientific">Rhypophila decipiens</name>
    <dbReference type="NCBI Taxonomy" id="261697"/>
    <lineage>
        <taxon>Eukaryota</taxon>
        <taxon>Fungi</taxon>
        <taxon>Dikarya</taxon>
        <taxon>Ascomycota</taxon>
        <taxon>Pezizomycotina</taxon>
        <taxon>Sordariomycetes</taxon>
        <taxon>Sordariomycetidae</taxon>
        <taxon>Sordariales</taxon>
        <taxon>Naviculisporaceae</taxon>
        <taxon>Rhypophila</taxon>
    </lineage>
</organism>
<dbReference type="EMBL" id="MU858547">
    <property type="protein sequence ID" value="KAK4206022.1"/>
    <property type="molecule type" value="Genomic_DNA"/>
</dbReference>
<proteinExistence type="predicted"/>
<evidence type="ECO:0000256" key="2">
    <source>
        <dbReference type="ARBA" id="ARBA00023043"/>
    </source>
</evidence>
<keyword evidence="1" id="KW-0677">Repeat</keyword>
<sequence length="444" mass="49292">IVHQSRGIFLWTTLVIEGLFQRGSSPAEWERALGTLPSGNDLFQLLCHIVQRIPEGNIDEARNMIILAITSTRSLSTSEFAALLAIQKSRRFGEIARNTATEIEHDVRTLCLSLLSCARGFVGPFHHIVGEFFHSEACPTKFRVDRGEAQGVFAKTCLKCLRFMQIPADRDAEVADPLGYAADNFLYHTMQASEARQMELANPIRNFLWSKENFTLWLQFVWDTGELLRQDLALFQIKSAILTKDFKLGIPHEVTPIHILALVAKSQKLFSKLACEASKDGVWFNFQQTDSQGRSVLHWASGEYAETINQDEAVEDDGIVQYLLSRGLDPNTKANNGRSPMHIVAQHGSCKNFISLYKNKADCNAKDKSLLTPLHLSVMVPGSIDRLLDLLKVGAEVDTREEGQWTPLHLAAQNGHAEAIGALVAAGASVDAQEEHKATPLHLA</sequence>
<keyword evidence="2 3" id="KW-0040">ANK repeat</keyword>
<comment type="caution">
    <text evidence="4">The sequence shown here is derived from an EMBL/GenBank/DDBJ whole genome shotgun (WGS) entry which is preliminary data.</text>
</comment>
<evidence type="ECO:0000256" key="3">
    <source>
        <dbReference type="PROSITE-ProRule" id="PRU00023"/>
    </source>
</evidence>
<dbReference type="AlphaFoldDB" id="A0AAN6XYK7"/>
<evidence type="ECO:0000313" key="4">
    <source>
        <dbReference type="EMBL" id="KAK4206022.1"/>
    </source>
</evidence>
<dbReference type="PANTHER" id="PTHR24171">
    <property type="entry name" value="ANKYRIN REPEAT DOMAIN-CONTAINING PROTEIN 39-RELATED"/>
    <property type="match status" value="1"/>
</dbReference>
<dbReference type="Pfam" id="PF12796">
    <property type="entry name" value="Ank_2"/>
    <property type="match status" value="1"/>
</dbReference>
<dbReference type="InterPro" id="IPR002110">
    <property type="entry name" value="Ankyrin_rpt"/>
</dbReference>
<dbReference type="PROSITE" id="PS50088">
    <property type="entry name" value="ANK_REPEAT"/>
    <property type="match status" value="2"/>
</dbReference>
<dbReference type="Proteomes" id="UP001301769">
    <property type="component" value="Unassembled WGS sequence"/>
</dbReference>
<evidence type="ECO:0000256" key="1">
    <source>
        <dbReference type="ARBA" id="ARBA00022737"/>
    </source>
</evidence>
<accession>A0AAN6XYK7</accession>
<protein>
    <submittedName>
        <fullName evidence="4">Ankyrin repeat-containing domain protein</fullName>
    </submittedName>
</protein>
<gene>
    <name evidence="4" type="ORF">QBC37DRAFT_266958</name>
</gene>
<dbReference type="SMART" id="SM00248">
    <property type="entry name" value="ANK"/>
    <property type="match status" value="4"/>
</dbReference>